<evidence type="ECO:0008006" key="4">
    <source>
        <dbReference type="Google" id="ProtNLM"/>
    </source>
</evidence>
<accession>A0A1N7J745</accession>
<dbReference type="AlphaFoldDB" id="A0A1N7J745"/>
<organism evidence="2 3">
    <name type="scientific">Salimicrobium flavidum</name>
    <dbReference type="NCBI Taxonomy" id="570947"/>
    <lineage>
        <taxon>Bacteria</taxon>
        <taxon>Bacillati</taxon>
        <taxon>Bacillota</taxon>
        <taxon>Bacilli</taxon>
        <taxon>Bacillales</taxon>
        <taxon>Bacillaceae</taxon>
        <taxon>Salimicrobium</taxon>
    </lineage>
</organism>
<protein>
    <recommendedName>
        <fullName evidence="4">DUF4830 domain-containing protein</fullName>
    </recommendedName>
</protein>
<gene>
    <name evidence="2" type="ORF">SAMN05421687_10453</name>
</gene>
<dbReference type="PROSITE" id="PS51257">
    <property type="entry name" value="PROKAR_LIPOPROTEIN"/>
    <property type="match status" value="1"/>
</dbReference>
<evidence type="ECO:0000313" key="2">
    <source>
        <dbReference type="EMBL" id="SIS45134.1"/>
    </source>
</evidence>
<proteinExistence type="predicted"/>
<keyword evidence="1" id="KW-0732">Signal</keyword>
<evidence type="ECO:0000256" key="1">
    <source>
        <dbReference type="SAM" id="SignalP"/>
    </source>
</evidence>
<name>A0A1N7J745_9BACI</name>
<dbReference type="STRING" id="570947.SAMN05421687_10453"/>
<dbReference type="Proteomes" id="UP000187608">
    <property type="component" value="Unassembled WGS sequence"/>
</dbReference>
<feature type="signal peptide" evidence="1">
    <location>
        <begin position="1"/>
        <end position="20"/>
    </location>
</feature>
<dbReference type="EMBL" id="FTOC01000004">
    <property type="protein sequence ID" value="SIS45134.1"/>
    <property type="molecule type" value="Genomic_DNA"/>
</dbReference>
<sequence>MLKIKRVFGLLLFLSILVGCQNDNLNLNHEDVTSIEVYEWDSEKLVASIEDEGFIEELVTELDQAGTASTANMDFQSPNYEVHFNNNEETLLKLGYFKESMDLGVEGRYLGLAEGIFFNVETRLPLK</sequence>
<feature type="chain" id="PRO_5039433351" description="DUF4830 domain-containing protein" evidence="1">
    <location>
        <begin position="21"/>
        <end position="127"/>
    </location>
</feature>
<keyword evidence="3" id="KW-1185">Reference proteome</keyword>
<evidence type="ECO:0000313" key="3">
    <source>
        <dbReference type="Proteomes" id="UP000187608"/>
    </source>
</evidence>
<reference evidence="3" key="1">
    <citation type="submission" date="2017-01" db="EMBL/GenBank/DDBJ databases">
        <authorList>
            <person name="Varghese N."/>
            <person name="Submissions S."/>
        </authorList>
    </citation>
    <scope>NUCLEOTIDE SEQUENCE [LARGE SCALE GENOMIC DNA]</scope>
    <source>
        <strain evidence="3">DSM 23127</strain>
    </source>
</reference>